<proteinExistence type="predicted"/>
<dbReference type="RefSeq" id="WP_094605141.1">
    <property type="nucleotide sequence ID" value="NZ_CP155573.1"/>
</dbReference>
<keyword evidence="2" id="KW-1185">Reference proteome</keyword>
<evidence type="ECO:0000313" key="1">
    <source>
        <dbReference type="EMBL" id="XFO67022.1"/>
    </source>
</evidence>
<dbReference type="EMBL" id="CP155573">
    <property type="protein sequence ID" value="XFO67022.1"/>
    <property type="molecule type" value="Genomic_DNA"/>
</dbReference>
<protein>
    <submittedName>
        <fullName evidence="1">Uncharacterized protein</fullName>
    </submittedName>
</protein>
<accession>A0ABZ3IMV2</accession>
<name>A0ABZ3IMV2_9FIRM</name>
<reference evidence="1" key="1">
    <citation type="submission" date="2024-05" db="EMBL/GenBank/DDBJ databases">
        <title>Isolation and characterization of Sporomusa carbonis sp. nov., a carboxydotrophic hydrogenogen in the genus of Sporomusa isolated from a charcoal burning pile.</title>
        <authorList>
            <person name="Boeer T."/>
            <person name="Rosenbaum F."/>
            <person name="Eysell L."/>
            <person name="Mueller V."/>
            <person name="Daniel R."/>
            <person name="Poehlein A."/>
        </authorList>
    </citation>
    <scope>NUCLEOTIDE SEQUENCE [LARGE SCALE GENOMIC DNA]</scope>
    <source>
        <strain evidence="1">DSM 10669</strain>
    </source>
</reference>
<organism evidence="1 2">
    <name type="scientific">Sporomusa silvacetica DSM 10669</name>
    <dbReference type="NCBI Taxonomy" id="1123289"/>
    <lineage>
        <taxon>Bacteria</taxon>
        <taxon>Bacillati</taxon>
        <taxon>Bacillota</taxon>
        <taxon>Negativicutes</taxon>
        <taxon>Selenomonadales</taxon>
        <taxon>Sporomusaceae</taxon>
        <taxon>Sporomusa</taxon>
    </lineage>
</organism>
<dbReference type="Proteomes" id="UP000216752">
    <property type="component" value="Chromosome"/>
</dbReference>
<gene>
    <name evidence="1" type="ORF">SPSIL_031930</name>
</gene>
<sequence length="104" mass="11756">MSDNILEFYQSLGFEETEVEDGQPVLGIELTPEGAYALLTDAEGLMPKTPNHEIIFAYYTPEDSYLWSASFKNSTVFKNLWTAAATMEDKLAAITNHREANQRF</sequence>
<evidence type="ECO:0000313" key="2">
    <source>
        <dbReference type="Proteomes" id="UP000216752"/>
    </source>
</evidence>